<dbReference type="AlphaFoldDB" id="A0A1M6FRM9"/>
<organism evidence="1 2">
    <name type="scientific">Desulfofundulus thermosubterraneus DSM 16057</name>
    <dbReference type="NCBI Taxonomy" id="1121432"/>
    <lineage>
        <taxon>Bacteria</taxon>
        <taxon>Bacillati</taxon>
        <taxon>Bacillota</taxon>
        <taxon>Clostridia</taxon>
        <taxon>Eubacteriales</taxon>
        <taxon>Peptococcaceae</taxon>
        <taxon>Desulfofundulus</taxon>
    </lineage>
</organism>
<evidence type="ECO:0000313" key="2">
    <source>
        <dbReference type="Proteomes" id="UP000184529"/>
    </source>
</evidence>
<reference evidence="2" key="1">
    <citation type="submission" date="2016-11" db="EMBL/GenBank/DDBJ databases">
        <authorList>
            <person name="Varghese N."/>
            <person name="Submissions S."/>
        </authorList>
    </citation>
    <scope>NUCLEOTIDE SEQUENCE [LARGE SCALE GENOMIC DNA]</scope>
    <source>
        <strain evidence="2">DSM 16057</strain>
    </source>
</reference>
<keyword evidence="2" id="KW-1185">Reference proteome</keyword>
<proteinExistence type="predicted"/>
<evidence type="ECO:0000313" key="1">
    <source>
        <dbReference type="EMBL" id="SHJ00347.1"/>
    </source>
</evidence>
<dbReference type="EMBL" id="FQZM01000017">
    <property type="protein sequence ID" value="SHJ00347.1"/>
    <property type="molecule type" value="Genomic_DNA"/>
</dbReference>
<sequence length="59" mass="6440">MAKIVPTGKILLQTIPVILGGKAAREQREVDPEKRAAIHALVNGQQEAAPGNRRRQSAW</sequence>
<dbReference type="Proteomes" id="UP000184529">
    <property type="component" value="Unassembled WGS sequence"/>
</dbReference>
<protein>
    <submittedName>
        <fullName evidence="1">Uncharacterized protein</fullName>
    </submittedName>
</protein>
<gene>
    <name evidence="1" type="ORF">SAMN02745219_01525</name>
</gene>
<dbReference type="STRING" id="1121432.SAMN02745219_01525"/>
<accession>A0A1M6FRM9</accession>
<dbReference type="RefSeq" id="WP_131821475.1">
    <property type="nucleotide sequence ID" value="NZ_FQZM01000017.1"/>
</dbReference>
<name>A0A1M6FRM9_9FIRM</name>